<dbReference type="Proteomes" id="UP001595868">
    <property type="component" value="Unassembled WGS sequence"/>
</dbReference>
<dbReference type="RefSeq" id="WP_377542296.1">
    <property type="nucleotide sequence ID" value="NZ_JBHSBN010000002.1"/>
</dbReference>
<feature type="region of interest" description="Disordered" evidence="1">
    <location>
        <begin position="1"/>
        <end position="31"/>
    </location>
</feature>
<name>A0ABV8KGT4_9ACTN</name>
<comment type="caution">
    <text evidence="2">The sequence shown here is derived from an EMBL/GenBank/DDBJ whole genome shotgun (WGS) entry which is preliminary data.</text>
</comment>
<dbReference type="Pfam" id="PF17653">
    <property type="entry name" value="DUF5522"/>
    <property type="match status" value="1"/>
</dbReference>
<proteinExistence type="predicted"/>
<keyword evidence="3" id="KW-1185">Reference proteome</keyword>
<dbReference type="EMBL" id="JBHSBN010000002">
    <property type="protein sequence ID" value="MFC4105282.1"/>
    <property type="molecule type" value="Genomic_DNA"/>
</dbReference>
<sequence>MDEERGRRLPLADRPLDRPDPSRLAPDHPGRDGILAAHAEALAAGLAGYPDPETGLFVLTAGFLARRGTCCGRGCRHCPYVDSAPDGDRPPAG</sequence>
<dbReference type="InterPro" id="IPR040807">
    <property type="entry name" value="DUF5522"/>
</dbReference>
<dbReference type="PANTHER" id="PTHR21037">
    <property type="entry name" value="39S RIBOSOMAL PROTEIN L14, MITOCHONDRIAL"/>
    <property type="match status" value="1"/>
</dbReference>
<evidence type="ECO:0000313" key="3">
    <source>
        <dbReference type="Proteomes" id="UP001595868"/>
    </source>
</evidence>
<organism evidence="2 3">
    <name type="scientific">Micromonospora zhanjiangensis</name>
    <dbReference type="NCBI Taxonomy" id="1522057"/>
    <lineage>
        <taxon>Bacteria</taxon>
        <taxon>Bacillati</taxon>
        <taxon>Actinomycetota</taxon>
        <taxon>Actinomycetes</taxon>
        <taxon>Micromonosporales</taxon>
        <taxon>Micromonosporaceae</taxon>
        <taxon>Micromonospora</taxon>
    </lineage>
</organism>
<gene>
    <name evidence="2" type="ORF">ACFOX0_04920</name>
</gene>
<evidence type="ECO:0000256" key="1">
    <source>
        <dbReference type="SAM" id="MobiDB-lite"/>
    </source>
</evidence>
<dbReference type="PANTHER" id="PTHR21037:SF2">
    <property type="entry name" value="SIMILAR TO NOVEL PROTEIN"/>
    <property type="match status" value="1"/>
</dbReference>
<evidence type="ECO:0000313" key="2">
    <source>
        <dbReference type="EMBL" id="MFC4105282.1"/>
    </source>
</evidence>
<reference evidence="3" key="1">
    <citation type="journal article" date="2019" name="Int. J. Syst. Evol. Microbiol.">
        <title>The Global Catalogue of Microorganisms (GCM) 10K type strain sequencing project: providing services to taxonomists for standard genome sequencing and annotation.</title>
        <authorList>
            <consortium name="The Broad Institute Genomics Platform"/>
            <consortium name="The Broad Institute Genome Sequencing Center for Infectious Disease"/>
            <person name="Wu L."/>
            <person name="Ma J."/>
        </authorList>
    </citation>
    <scope>NUCLEOTIDE SEQUENCE [LARGE SCALE GENOMIC DNA]</scope>
    <source>
        <strain evidence="3">2902at01</strain>
    </source>
</reference>
<protein>
    <submittedName>
        <fullName evidence="2">DUF5522 domain-containing protein</fullName>
    </submittedName>
</protein>
<accession>A0ABV8KGT4</accession>